<keyword evidence="2" id="KW-1185">Reference proteome</keyword>
<reference evidence="1 2" key="1">
    <citation type="submission" date="2019-06" db="EMBL/GenBank/DDBJ databases">
        <title>Whole genome shotgun sequence of Brevibacillus parabrevis NBRC 12334.</title>
        <authorList>
            <person name="Hosoyama A."/>
            <person name="Uohara A."/>
            <person name="Ohji S."/>
            <person name="Ichikawa N."/>
        </authorList>
    </citation>
    <scope>NUCLEOTIDE SEQUENCE [LARGE SCALE GENOMIC DNA]</scope>
    <source>
        <strain evidence="1 2">NBRC 12334</strain>
    </source>
</reference>
<protein>
    <submittedName>
        <fullName evidence="1">Uncharacterized protein</fullName>
    </submittedName>
</protein>
<name>A0A4Y3PSI2_BREPA</name>
<organism evidence="1 2">
    <name type="scientific">Brevibacillus parabrevis</name>
    <dbReference type="NCBI Taxonomy" id="54914"/>
    <lineage>
        <taxon>Bacteria</taxon>
        <taxon>Bacillati</taxon>
        <taxon>Bacillota</taxon>
        <taxon>Bacilli</taxon>
        <taxon>Bacillales</taxon>
        <taxon>Paenibacillaceae</taxon>
        <taxon>Brevibacillus</taxon>
    </lineage>
</organism>
<gene>
    <name evidence="1" type="ORF">BPA01_55050</name>
</gene>
<sequence length="53" mass="6219">MIAKHVWISPRPISIRQLHALPRFHTEPINLIVYEGSYQLALWEVSSWRGLHA</sequence>
<dbReference type="AlphaFoldDB" id="A0A4Y3PSI2"/>
<accession>A0A4Y3PSI2</accession>
<dbReference type="EMBL" id="BJMH01000075">
    <property type="protein sequence ID" value="GEB35925.1"/>
    <property type="molecule type" value="Genomic_DNA"/>
</dbReference>
<comment type="caution">
    <text evidence="1">The sequence shown here is derived from an EMBL/GenBank/DDBJ whole genome shotgun (WGS) entry which is preliminary data.</text>
</comment>
<evidence type="ECO:0000313" key="2">
    <source>
        <dbReference type="Proteomes" id="UP000316882"/>
    </source>
</evidence>
<proteinExistence type="predicted"/>
<evidence type="ECO:0000313" key="1">
    <source>
        <dbReference type="EMBL" id="GEB35925.1"/>
    </source>
</evidence>
<dbReference type="Proteomes" id="UP000316882">
    <property type="component" value="Unassembled WGS sequence"/>
</dbReference>